<sequence>MHNSVKAPIVLIAEAIALREGIITAANLGVPKIIMESDNLSLIKACRKEIQVLEILPIVKDIQQLRAQFQAISFTWTKRAGNEAAHMVAKLDQESNLASRWWLHRSFLLRKILTEDKRRIPPSMCTAPPPVHKVDDHGL</sequence>
<comment type="caution">
    <text evidence="2">The sequence shown here is derived from an EMBL/GenBank/DDBJ whole genome shotgun (WGS) entry which is preliminary data.</text>
</comment>
<dbReference type="Pfam" id="PF13456">
    <property type="entry name" value="RVT_3"/>
    <property type="match status" value="1"/>
</dbReference>
<accession>A0AAN9KFQ7</accession>
<protein>
    <recommendedName>
        <fullName evidence="1">RNase H type-1 domain-containing protein</fullName>
    </recommendedName>
</protein>
<dbReference type="GO" id="GO:0004523">
    <property type="term" value="F:RNA-DNA hybrid ribonuclease activity"/>
    <property type="evidence" value="ECO:0007669"/>
    <property type="project" value="InterPro"/>
</dbReference>
<feature type="domain" description="RNase H type-1" evidence="1">
    <location>
        <begin position="10"/>
        <end position="90"/>
    </location>
</feature>
<evidence type="ECO:0000259" key="1">
    <source>
        <dbReference type="Pfam" id="PF13456"/>
    </source>
</evidence>
<proteinExistence type="predicted"/>
<dbReference type="AlphaFoldDB" id="A0AAN9KFQ7"/>
<dbReference type="GO" id="GO:0003676">
    <property type="term" value="F:nucleic acid binding"/>
    <property type="evidence" value="ECO:0007669"/>
    <property type="project" value="InterPro"/>
</dbReference>
<dbReference type="PANTHER" id="PTHR47723:SF19">
    <property type="entry name" value="POLYNUCLEOTIDYL TRANSFERASE, RIBONUCLEASE H-LIKE SUPERFAMILY PROTEIN"/>
    <property type="match status" value="1"/>
</dbReference>
<dbReference type="InterPro" id="IPR036397">
    <property type="entry name" value="RNaseH_sf"/>
</dbReference>
<evidence type="ECO:0000313" key="2">
    <source>
        <dbReference type="EMBL" id="KAK7317005.1"/>
    </source>
</evidence>
<dbReference type="InterPro" id="IPR044730">
    <property type="entry name" value="RNase_H-like_dom_plant"/>
</dbReference>
<dbReference type="InterPro" id="IPR053151">
    <property type="entry name" value="RNase_H-like"/>
</dbReference>
<dbReference type="SUPFAM" id="SSF53098">
    <property type="entry name" value="Ribonuclease H-like"/>
    <property type="match status" value="1"/>
</dbReference>
<name>A0AAN9KFQ7_CLITE</name>
<reference evidence="2 3" key="1">
    <citation type="submission" date="2024-01" db="EMBL/GenBank/DDBJ databases">
        <title>The genomes of 5 underutilized Papilionoideae crops provide insights into root nodulation and disease resistance.</title>
        <authorList>
            <person name="Yuan L."/>
        </authorList>
    </citation>
    <scope>NUCLEOTIDE SEQUENCE [LARGE SCALE GENOMIC DNA]</scope>
    <source>
        <strain evidence="2">LY-2023</strain>
        <tissue evidence="2">Leaf</tissue>
    </source>
</reference>
<dbReference type="EMBL" id="JAYKXN010000001">
    <property type="protein sequence ID" value="KAK7317005.1"/>
    <property type="molecule type" value="Genomic_DNA"/>
</dbReference>
<organism evidence="2 3">
    <name type="scientific">Clitoria ternatea</name>
    <name type="common">Butterfly pea</name>
    <dbReference type="NCBI Taxonomy" id="43366"/>
    <lineage>
        <taxon>Eukaryota</taxon>
        <taxon>Viridiplantae</taxon>
        <taxon>Streptophyta</taxon>
        <taxon>Embryophyta</taxon>
        <taxon>Tracheophyta</taxon>
        <taxon>Spermatophyta</taxon>
        <taxon>Magnoliopsida</taxon>
        <taxon>eudicotyledons</taxon>
        <taxon>Gunneridae</taxon>
        <taxon>Pentapetalae</taxon>
        <taxon>rosids</taxon>
        <taxon>fabids</taxon>
        <taxon>Fabales</taxon>
        <taxon>Fabaceae</taxon>
        <taxon>Papilionoideae</taxon>
        <taxon>50 kb inversion clade</taxon>
        <taxon>NPAAA clade</taxon>
        <taxon>indigoferoid/millettioid clade</taxon>
        <taxon>Phaseoleae</taxon>
        <taxon>Clitoria</taxon>
    </lineage>
</organism>
<dbReference type="InterPro" id="IPR012337">
    <property type="entry name" value="RNaseH-like_sf"/>
</dbReference>
<evidence type="ECO:0000313" key="3">
    <source>
        <dbReference type="Proteomes" id="UP001359559"/>
    </source>
</evidence>
<gene>
    <name evidence="2" type="ORF">RJT34_00877</name>
</gene>
<dbReference type="CDD" id="cd06222">
    <property type="entry name" value="RNase_H_like"/>
    <property type="match status" value="1"/>
</dbReference>
<dbReference type="PANTHER" id="PTHR47723">
    <property type="entry name" value="OS05G0353850 PROTEIN"/>
    <property type="match status" value="1"/>
</dbReference>
<keyword evidence="3" id="KW-1185">Reference proteome</keyword>
<dbReference type="Proteomes" id="UP001359559">
    <property type="component" value="Unassembled WGS sequence"/>
</dbReference>
<dbReference type="InterPro" id="IPR002156">
    <property type="entry name" value="RNaseH_domain"/>
</dbReference>
<dbReference type="Gene3D" id="3.30.420.10">
    <property type="entry name" value="Ribonuclease H-like superfamily/Ribonuclease H"/>
    <property type="match status" value="1"/>
</dbReference>